<keyword evidence="1" id="KW-0812">Transmembrane</keyword>
<proteinExistence type="predicted"/>
<feature type="transmembrane region" description="Helical" evidence="1">
    <location>
        <begin position="31"/>
        <end position="51"/>
    </location>
</feature>
<keyword evidence="1" id="KW-0472">Membrane</keyword>
<dbReference type="Proteomes" id="UP001055336">
    <property type="component" value="Chromosome"/>
</dbReference>
<gene>
    <name evidence="2" type="ORF">MKK62_14330</name>
</gene>
<evidence type="ECO:0000313" key="2">
    <source>
        <dbReference type="EMBL" id="UMB67684.1"/>
    </source>
</evidence>
<evidence type="ECO:0000256" key="1">
    <source>
        <dbReference type="SAM" id="Phobius"/>
    </source>
</evidence>
<sequence length="59" mass="6555">MDKATIRFWGIMVGVVPMTAAGLYFLTHHSYPLAAVLLVNCAVQLVVALRLRRSRNLSL</sequence>
<name>A0ABY3VHP1_9MYCO</name>
<keyword evidence="3" id="KW-1185">Reference proteome</keyword>
<feature type="transmembrane region" description="Helical" evidence="1">
    <location>
        <begin position="7"/>
        <end position="25"/>
    </location>
</feature>
<evidence type="ECO:0000313" key="3">
    <source>
        <dbReference type="Proteomes" id="UP001055336"/>
    </source>
</evidence>
<keyword evidence="1" id="KW-1133">Transmembrane helix</keyword>
<dbReference type="EMBL" id="CP092488">
    <property type="protein sequence ID" value="UMB67684.1"/>
    <property type="molecule type" value="Genomic_DNA"/>
</dbReference>
<protein>
    <submittedName>
        <fullName evidence="2">Uncharacterized protein</fullName>
    </submittedName>
</protein>
<accession>A0ABY3VHP1</accession>
<reference evidence="2" key="1">
    <citation type="submission" date="2022-08" db="EMBL/GenBank/DDBJ databases">
        <title>Whole genome sequencing of non-tuberculosis mycobacteria type-strains.</title>
        <authorList>
            <person name="Igarashi Y."/>
            <person name="Osugi A."/>
            <person name="Mitarai S."/>
        </authorList>
    </citation>
    <scope>NUCLEOTIDE SEQUENCE</scope>
    <source>
        <strain evidence="2">DSM 45127</strain>
    </source>
</reference>
<organism evidence="2 3">
    <name type="scientific">Mycobacterium paraterrae</name>
    <dbReference type="NCBI Taxonomy" id="577492"/>
    <lineage>
        <taxon>Bacteria</taxon>
        <taxon>Bacillati</taxon>
        <taxon>Actinomycetota</taxon>
        <taxon>Actinomycetes</taxon>
        <taxon>Mycobacteriales</taxon>
        <taxon>Mycobacteriaceae</taxon>
        <taxon>Mycobacterium</taxon>
    </lineage>
</organism>
<dbReference type="RefSeq" id="WP_240258145.1">
    <property type="nucleotide sequence ID" value="NZ_CP092488.2"/>
</dbReference>